<feature type="region of interest" description="Disordered" evidence="1">
    <location>
        <begin position="300"/>
        <end position="433"/>
    </location>
</feature>
<feature type="region of interest" description="Disordered" evidence="1">
    <location>
        <begin position="614"/>
        <end position="885"/>
    </location>
</feature>
<reference evidence="2" key="1">
    <citation type="journal article" date="2010" name="Science">
        <title>Plasticity of animal genome architecture unmasked by rapid evolution of a pelagic tunicate.</title>
        <authorList>
            <person name="Denoeud F."/>
            <person name="Henriet S."/>
            <person name="Mungpakdee S."/>
            <person name="Aury J.M."/>
            <person name="Da Silva C."/>
            <person name="Brinkmann H."/>
            <person name="Mikhaleva J."/>
            <person name="Olsen L.C."/>
            <person name="Jubin C."/>
            <person name="Canestro C."/>
            <person name="Bouquet J.M."/>
            <person name="Danks G."/>
            <person name="Poulain J."/>
            <person name="Campsteijn C."/>
            <person name="Adamski M."/>
            <person name="Cross I."/>
            <person name="Yadetie F."/>
            <person name="Muffato M."/>
            <person name="Louis A."/>
            <person name="Butcher S."/>
            <person name="Tsagkogeorga G."/>
            <person name="Konrad A."/>
            <person name="Singh S."/>
            <person name="Jensen M.F."/>
            <person name="Cong E.H."/>
            <person name="Eikeseth-Otteraa H."/>
            <person name="Noel B."/>
            <person name="Anthouard V."/>
            <person name="Porcel B.M."/>
            <person name="Kachouri-Lafond R."/>
            <person name="Nishino A."/>
            <person name="Ugolini M."/>
            <person name="Chourrout P."/>
            <person name="Nishida H."/>
            <person name="Aasland R."/>
            <person name="Huzurbazar S."/>
            <person name="Westhof E."/>
            <person name="Delsuc F."/>
            <person name="Lehrach H."/>
            <person name="Reinhardt R."/>
            <person name="Weissenbach J."/>
            <person name="Roy S.W."/>
            <person name="Artiguenave F."/>
            <person name="Postlethwait J.H."/>
            <person name="Manak J.R."/>
            <person name="Thompson E.M."/>
            <person name="Jaillon O."/>
            <person name="Du Pasquier L."/>
            <person name="Boudinot P."/>
            <person name="Liberles D.A."/>
            <person name="Volff J.N."/>
            <person name="Philippe H."/>
            <person name="Lenhard B."/>
            <person name="Roest Crollius H."/>
            <person name="Wincker P."/>
            <person name="Chourrout D."/>
        </authorList>
    </citation>
    <scope>NUCLEOTIDE SEQUENCE [LARGE SCALE GENOMIC DNA]</scope>
</reference>
<evidence type="ECO:0000313" key="2">
    <source>
        <dbReference type="EMBL" id="CBY38100.1"/>
    </source>
</evidence>
<feature type="compositionally biased region" description="Polar residues" evidence="1">
    <location>
        <begin position="384"/>
        <end position="400"/>
    </location>
</feature>
<organism evidence="2">
    <name type="scientific">Oikopleura dioica</name>
    <name type="common">Tunicate</name>
    <dbReference type="NCBI Taxonomy" id="34765"/>
    <lineage>
        <taxon>Eukaryota</taxon>
        <taxon>Metazoa</taxon>
        <taxon>Chordata</taxon>
        <taxon>Tunicata</taxon>
        <taxon>Appendicularia</taxon>
        <taxon>Copelata</taxon>
        <taxon>Oikopleuridae</taxon>
        <taxon>Oikopleura</taxon>
    </lineage>
</organism>
<feature type="region of interest" description="Disordered" evidence="1">
    <location>
        <begin position="495"/>
        <end position="529"/>
    </location>
</feature>
<name>E4YRK8_OIKDI</name>
<feature type="compositionally biased region" description="Low complexity" evidence="1">
    <location>
        <begin position="364"/>
        <end position="373"/>
    </location>
</feature>
<feature type="region of interest" description="Disordered" evidence="1">
    <location>
        <begin position="1"/>
        <end position="22"/>
    </location>
</feature>
<feature type="compositionally biased region" description="Polar residues" evidence="1">
    <location>
        <begin position="614"/>
        <end position="624"/>
    </location>
</feature>
<feature type="region of interest" description="Disordered" evidence="1">
    <location>
        <begin position="447"/>
        <end position="470"/>
    </location>
</feature>
<accession>E4YRK8</accession>
<sequence>EIAPPSSIALGDGNSLPPVQRKGCDWLASEPAVLCPNPSPGIGHSRVDGTTDDAHGNEQFSCFCSSKTDIRAGQDSGQQGNVTAGENVSPALEQYSAVQWCKPDQQSDGANDWKSESNASSECEHVSDFWNSHDKAKWTSPASTPPVVEPPKPSAKRNRRPSRKNSRDGAEEEGRAKKQRKTKEPGEGPPKRKRPPKKTANGGVLEGTMYMFSSEMLNDAAKGLDTPKANLVQYHQSKYTGNQPQRIQPKITPNTTPPVPSASQLGHMPGHQRPMPHHRMSPGMNPHMGNPMSPMNPGGMSPGMGNHVMSPLGPHRVPTPQQDGRPITPGSTSSRMGIGQPPASPALSQDARIPQSPLAPVPSPYAAQSTTPTPATPTPVDGPASQQPPSAVTPQMTPTTEEVKLKEPSAPGTPGNSTPTTFPTSQNSNPETNTMDTLREIQSEKKELNPEAQQNNHHTPGNPSIPRSVHQARPENHDLIQNMIDQQKMNPLQQPLASMQQQVHQQPQHPQHPAHHQQPRHGHPGMHHSMHPGMHRYPYNGHGPPGGYHPGMPRPNGQIPYNAHMMHQMRQMHQMQRLPYGHNHMMRPQMMRHAFPNRGMMPNSNQMPYSEQLRQQAAMYSTPQQGPPGMNFGANQNGPQSTANPYNTPQENGGFGSHPQGMQNPGQVPNGVGINNYPSSYSPSAQHQGQPRGMMSPSPITQNAHMGQAGPQATPMNIPGQPGTPSAPLNPAIDSPYPNNARSPANSLVNGPIHSPSPSQGGTPSIPPSVPEMHPSTPQGMPLSPAHTNPMTPVSVPPQAPHTPGAPMTPGDPASFAGTPIQAPHTPGGTAVSHGQPMTPGNPATPAENLDNNGTPVVSQMMPCSPMTPQGQQGPFSPHNHPPNGLLPDSSDISSFLQEPAKNPSIPMSMGMSMPPQQHGFPGYHGPRQMHPGMGGMNHPGMSMDNRMMGINPPMMTNQGMSGHHGYGQGGYPWPRPYH</sequence>
<feature type="region of interest" description="Disordered" evidence="1">
    <location>
        <begin position="99"/>
        <end position="204"/>
    </location>
</feature>
<evidence type="ECO:0000256" key="1">
    <source>
        <dbReference type="SAM" id="MobiDB-lite"/>
    </source>
</evidence>
<protein>
    <submittedName>
        <fullName evidence="2">Uncharacterized protein</fullName>
    </submittedName>
</protein>
<feature type="compositionally biased region" description="Polar residues" evidence="1">
    <location>
        <begin position="633"/>
        <end position="651"/>
    </location>
</feature>
<feature type="non-terminal residue" evidence="2">
    <location>
        <position position="1"/>
    </location>
</feature>
<feature type="compositionally biased region" description="Basic residues" evidence="1">
    <location>
        <begin position="154"/>
        <end position="164"/>
    </location>
</feature>
<dbReference type="AlphaFoldDB" id="E4YRK8"/>
<gene>
    <name evidence="2" type="ORF">GSOID_T00031607001</name>
</gene>
<feature type="compositionally biased region" description="Polar residues" evidence="1">
    <location>
        <begin position="676"/>
        <end position="689"/>
    </location>
</feature>
<feature type="compositionally biased region" description="Polar residues" evidence="1">
    <location>
        <begin position="414"/>
        <end position="433"/>
    </location>
</feature>
<feature type="compositionally biased region" description="Polar residues" evidence="1">
    <location>
        <begin position="451"/>
        <end position="462"/>
    </location>
</feature>
<feature type="compositionally biased region" description="Low complexity" evidence="1">
    <location>
        <begin position="500"/>
        <end position="511"/>
    </location>
</feature>
<feature type="compositionally biased region" description="Basic and acidic residues" evidence="1">
    <location>
        <begin position="122"/>
        <end position="137"/>
    </location>
</feature>
<dbReference type="EMBL" id="FN655131">
    <property type="protein sequence ID" value="CBY38100.1"/>
    <property type="molecule type" value="Genomic_DNA"/>
</dbReference>
<feature type="compositionally biased region" description="Polar residues" evidence="1">
    <location>
        <begin position="737"/>
        <end position="749"/>
    </location>
</feature>
<feature type="compositionally biased region" description="Basic residues" evidence="1">
    <location>
        <begin position="512"/>
        <end position="529"/>
    </location>
</feature>
<dbReference type="Proteomes" id="UP000011014">
    <property type="component" value="Unassembled WGS sequence"/>
</dbReference>
<feature type="compositionally biased region" description="Pro residues" evidence="1">
    <location>
        <begin position="143"/>
        <end position="153"/>
    </location>
</feature>
<proteinExistence type="predicted"/>
<feature type="compositionally biased region" description="Basic and acidic residues" evidence="1">
    <location>
        <begin position="165"/>
        <end position="190"/>
    </location>
</feature>